<name>A0ABN8QQC4_9CNID</name>
<keyword evidence="4" id="KW-1185">Reference proteome</keyword>
<feature type="compositionally biased region" description="Polar residues" evidence="1">
    <location>
        <begin position="678"/>
        <end position="700"/>
    </location>
</feature>
<feature type="region of interest" description="Disordered" evidence="1">
    <location>
        <begin position="589"/>
        <end position="633"/>
    </location>
</feature>
<accession>A0ABN8QQC4</accession>
<reference evidence="3 4" key="1">
    <citation type="submission" date="2022-05" db="EMBL/GenBank/DDBJ databases">
        <authorList>
            <consortium name="Genoscope - CEA"/>
            <person name="William W."/>
        </authorList>
    </citation>
    <scope>NUCLEOTIDE SEQUENCE [LARGE SCALE GENOMIC DNA]</scope>
</reference>
<feature type="compositionally biased region" description="Low complexity" evidence="1">
    <location>
        <begin position="622"/>
        <end position="633"/>
    </location>
</feature>
<comment type="caution">
    <text evidence="3">The sequence shown here is derived from an EMBL/GenBank/DDBJ whole genome shotgun (WGS) entry which is preliminary data.</text>
</comment>
<feature type="region of interest" description="Disordered" evidence="1">
    <location>
        <begin position="677"/>
        <end position="700"/>
    </location>
</feature>
<gene>
    <name evidence="3" type="ORF">PEVE_00006644</name>
</gene>
<sequence length="700" mass="75663">MSTVTQKTDAEPNSNEPPKLNFDLLKPENLPSLSKDWPEQPVDILLVTGEKHELLSCLSHLDKESMYKSYKMAIGHVFFGKIGTKQKDLMKIAVMECHVGAIDTSIAVLKAVEELCPKAVICVGFCGALDDTKINLGDVVISKKVRTYASVSVMEEGIKDHNIAVSVSAKIGGVLIRADDGWKPPLENPEEFHPTIYKEGVFLSGPEQVNKKKRCDELVKLFPDAVAIERQGEGKRFESLGNPKSAIDSHLKRVEFRENVRAFLEFPRDKANCMSLINEVERGNTDSWREFASALAASLTFNMIKDANVFNRWRHHESQSQESRSKKKESWGGHQGSKRVESQTRPLVGRPAPCATCTGTLPTAAQTQMTVVPQAQPSVLMQVPIYNPNNQVLYAAPGAIPVHGIVPQVVAQNPTQHQSGMVATALSPAVPSVPEPGQVDVNTAAPHGVPAVQAVLGVLPRLMDIVPGAPHQRSPSVVKATGAPTNARSVFPDASVAPQHSATPVVSNNPRASQLVSKGGQTCCFPSSLQKNLLPALFFLCFSSGHHCEESQFVVIVTLFAFTQQHHQQRQFGLLPPLMDIVPGAPRQRSPSVFKATGAPTNARSVFPNASVAPKHSAPPAQVQQQQQQQQQQRELGMLPCLMDIVPGAPHQRSPFVVTATGAPTNARSVFPDASVAPQHSATPVVSNSPRASQLVSKGG</sequence>
<evidence type="ECO:0000259" key="2">
    <source>
        <dbReference type="Pfam" id="PF01048"/>
    </source>
</evidence>
<feature type="domain" description="Nucleoside phosphorylase" evidence="2">
    <location>
        <begin position="52"/>
        <end position="146"/>
    </location>
</feature>
<evidence type="ECO:0000256" key="1">
    <source>
        <dbReference type="SAM" id="MobiDB-lite"/>
    </source>
</evidence>
<dbReference type="SUPFAM" id="SSF53167">
    <property type="entry name" value="Purine and uridine phosphorylases"/>
    <property type="match status" value="1"/>
</dbReference>
<dbReference type="Gene3D" id="3.40.50.1580">
    <property type="entry name" value="Nucleoside phosphorylase domain"/>
    <property type="match status" value="1"/>
</dbReference>
<dbReference type="PANTHER" id="PTHR46832:SF1">
    <property type="entry name" value="5'-METHYLTHIOADENOSINE_S-ADENOSYLHOMOCYSTEINE NUCLEOSIDASE"/>
    <property type="match status" value="1"/>
</dbReference>
<feature type="compositionally biased region" description="Polar residues" evidence="1">
    <location>
        <begin position="1"/>
        <end position="16"/>
    </location>
</feature>
<evidence type="ECO:0000313" key="4">
    <source>
        <dbReference type="Proteomes" id="UP001159427"/>
    </source>
</evidence>
<protein>
    <recommendedName>
        <fullName evidence="2">Nucleoside phosphorylase domain-containing protein</fullName>
    </recommendedName>
</protein>
<dbReference type="PANTHER" id="PTHR46832">
    <property type="entry name" value="5'-METHYLTHIOADENOSINE/S-ADENOSYLHOMOCYSTEINE NUCLEOSIDASE"/>
    <property type="match status" value="1"/>
</dbReference>
<proteinExistence type="predicted"/>
<evidence type="ECO:0000313" key="3">
    <source>
        <dbReference type="EMBL" id="CAH3168798.1"/>
    </source>
</evidence>
<dbReference type="Proteomes" id="UP001159427">
    <property type="component" value="Unassembled WGS sequence"/>
</dbReference>
<feature type="region of interest" description="Disordered" evidence="1">
    <location>
        <begin position="315"/>
        <end position="352"/>
    </location>
</feature>
<dbReference type="InterPro" id="IPR000845">
    <property type="entry name" value="Nucleoside_phosphorylase_d"/>
</dbReference>
<feature type="region of interest" description="Disordered" evidence="1">
    <location>
        <begin position="1"/>
        <end position="21"/>
    </location>
</feature>
<dbReference type="EMBL" id="CALNXI010001431">
    <property type="protein sequence ID" value="CAH3168798.1"/>
    <property type="molecule type" value="Genomic_DNA"/>
</dbReference>
<dbReference type="InterPro" id="IPR035994">
    <property type="entry name" value="Nucleoside_phosphorylase_sf"/>
</dbReference>
<organism evidence="3 4">
    <name type="scientific">Porites evermanni</name>
    <dbReference type="NCBI Taxonomy" id="104178"/>
    <lineage>
        <taxon>Eukaryota</taxon>
        <taxon>Metazoa</taxon>
        <taxon>Cnidaria</taxon>
        <taxon>Anthozoa</taxon>
        <taxon>Hexacorallia</taxon>
        <taxon>Scleractinia</taxon>
        <taxon>Fungiina</taxon>
        <taxon>Poritidae</taxon>
        <taxon>Porites</taxon>
    </lineage>
</organism>
<dbReference type="Pfam" id="PF01048">
    <property type="entry name" value="PNP_UDP_1"/>
    <property type="match status" value="1"/>
</dbReference>